<evidence type="ECO:0000313" key="4">
    <source>
        <dbReference type="Proteomes" id="UP000321479"/>
    </source>
</evidence>
<dbReference type="InterPro" id="IPR050900">
    <property type="entry name" value="Transposase_IS3/IS150/IS904"/>
</dbReference>
<dbReference type="RefSeq" id="WP_147034418.1">
    <property type="nucleotide sequence ID" value="NZ_CP042436.1"/>
</dbReference>
<dbReference type="OrthoDB" id="9815231at2"/>
<dbReference type="GO" id="GO:0015074">
    <property type="term" value="P:DNA integration"/>
    <property type="evidence" value="ECO:0007669"/>
    <property type="project" value="InterPro"/>
</dbReference>
<dbReference type="InterPro" id="IPR012337">
    <property type="entry name" value="RNaseH-like_sf"/>
</dbReference>
<dbReference type="AlphaFoldDB" id="A0A5B8V357"/>
<accession>A0A5B8V357</accession>
<dbReference type="InterPro" id="IPR036397">
    <property type="entry name" value="RNaseH_sf"/>
</dbReference>
<dbReference type="PROSITE" id="PS50994">
    <property type="entry name" value="INTEGRASE"/>
    <property type="match status" value="1"/>
</dbReference>
<dbReference type="GO" id="GO:0003676">
    <property type="term" value="F:nucleic acid binding"/>
    <property type="evidence" value="ECO:0007669"/>
    <property type="project" value="InterPro"/>
</dbReference>
<name>A0A5B8V357_9SPHI</name>
<dbReference type="InterPro" id="IPR009057">
    <property type="entry name" value="Homeodomain-like_sf"/>
</dbReference>
<dbReference type="KEGG" id="mgin:FRZ54_05445"/>
<organism evidence="3 4">
    <name type="scientific">Mucilaginibacter ginsenosidivorans</name>
    <dbReference type="NCBI Taxonomy" id="398053"/>
    <lineage>
        <taxon>Bacteria</taxon>
        <taxon>Pseudomonadati</taxon>
        <taxon>Bacteroidota</taxon>
        <taxon>Sphingobacteriia</taxon>
        <taxon>Sphingobacteriales</taxon>
        <taxon>Sphingobacteriaceae</taxon>
        <taxon>Mucilaginibacter</taxon>
    </lineage>
</organism>
<dbReference type="Gene3D" id="3.30.420.10">
    <property type="entry name" value="Ribonuclease H-like superfamily/Ribonuclease H"/>
    <property type="match status" value="1"/>
</dbReference>
<proteinExistence type="predicted"/>
<dbReference type="InterPro" id="IPR048020">
    <property type="entry name" value="Transpos_IS3"/>
</dbReference>
<sequence length="412" mass="47853">MKVKETASQAKYSEAFKRAVVFEYERGLLNKDQIQLKYGIKGNSRVLTWCRKYGKLHYPKAGSLGRPMKDPQKQRIKDLEKQLADAKLKLVAYETLIGIAEQAEGISILKKGRSQTIRELARTYPRKVSMFCELFGYSKQAYYKQQVHHYLTVCKKQQVKSVVLDIRRQMPRLGTRKLYHLIKNEISMGRDNLFNLLRTEGLLIYKKKRYTVTTNSKHWMRKYPNLIKSAELIRPEQVWVADITYIDTAADGNAYLHLITDAYSKQIMGYELCSNMEAASTLKALQMAIKNRKYKDEPLIHHSDRGLQYCSKLYTDYLKEHGINISMTENGDPYENAIAERVNGILKDEFGLAEQLNNIAEALQQTRQSITRYNTIRPHLSCYMLTPVQMHQQKEIKIKSYNKKAQTSLVDV</sequence>
<keyword evidence="4" id="KW-1185">Reference proteome</keyword>
<keyword evidence="1" id="KW-0175">Coiled coil</keyword>
<dbReference type="Pfam" id="PF00665">
    <property type="entry name" value="rve"/>
    <property type="match status" value="1"/>
</dbReference>
<evidence type="ECO:0000256" key="1">
    <source>
        <dbReference type="SAM" id="Coils"/>
    </source>
</evidence>
<reference evidence="3 4" key="1">
    <citation type="journal article" date="2017" name="Curr. Microbiol.">
        <title>Mucilaginibacter ginsenosidivorans sp. nov., Isolated from Soil of Ginseng Field.</title>
        <authorList>
            <person name="Kim M.M."/>
            <person name="Siddiqi M.Z."/>
            <person name="Im W.T."/>
        </authorList>
    </citation>
    <scope>NUCLEOTIDE SEQUENCE [LARGE SCALE GENOMIC DNA]</scope>
    <source>
        <strain evidence="3 4">Gsoil 3017</strain>
    </source>
</reference>
<dbReference type="Proteomes" id="UP000321479">
    <property type="component" value="Chromosome"/>
</dbReference>
<dbReference type="EMBL" id="CP042436">
    <property type="protein sequence ID" value="QEC65598.1"/>
    <property type="molecule type" value="Genomic_DNA"/>
</dbReference>
<dbReference type="SUPFAM" id="SSF46689">
    <property type="entry name" value="Homeodomain-like"/>
    <property type="match status" value="1"/>
</dbReference>
<dbReference type="PANTHER" id="PTHR46889:SF5">
    <property type="entry name" value="INTEGRASE PROTEIN"/>
    <property type="match status" value="1"/>
</dbReference>
<evidence type="ECO:0000313" key="3">
    <source>
        <dbReference type="EMBL" id="QEC65598.1"/>
    </source>
</evidence>
<gene>
    <name evidence="3" type="ORF">FRZ54_05445</name>
</gene>
<protein>
    <submittedName>
        <fullName evidence="3">IS3 family transposase</fullName>
    </submittedName>
</protein>
<dbReference type="NCBIfam" id="NF033516">
    <property type="entry name" value="transpos_IS3"/>
    <property type="match status" value="1"/>
</dbReference>
<evidence type="ECO:0000259" key="2">
    <source>
        <dbReference type="PROSITE" id="PS50994"/>
    </source>
</evidence>
<feature type="domain" description="Integrase catalytic" evidence="2">
    <location>
        <begin position="231"/>
        <end position="395"/>
    </location>
</feature>
<dbReference type="InterPro" id="IPR001584">
    <property type="entry name" value="Integrase_cat-core"/>
</dbReference>
<dbReference type="SUPFAM" id="SSF53098">
    <property type="entry name" value="Ribonuclease H-like"/>
    <property type="match status" value="1"/>
</dbReference>
<dbReference type="PANTHER" id="PTHR46889">
    <property type="entry name" value="TRANSPOSASE INSF FOR INSERTION SEQUENCE IS3B-RELATED"/>
    <property type="match status" value="1"/>
</dbReference>
<feature type="coiled-coil region" evidence="1">
    <location>
        <begin position="69"/>
        <end position="96"/>
    </location>
</feature>